<dbReference type="GO" id="GO:0020002">
    <property type="term" value="C:host cell plasma membrane"/>
    <property type="evidence" value="ECO:0007669"/>
    <property type="project" value="UniProtKB-SubCell"/>
</dbReference>
<evidence type="ECO:0000259" key="35">
    <source>
        <dbReference type="Pfam" id="PF00517"/>
    </source>
</evidence>
<protein>
    <recommendedName>
        <fullName evidence="32">Envelope glycoprotein gp160</fullName>
    </recommendedName>
    <alternativeName>
        <fullName evidence="32">Env polyprotein</fullName>
    </alternativeName>
    <component>
        <recommendedName>
            <fullName evidence="32">Surface protein gp120</fullName>
            <shortName evidence="32">SU</shortName>
        </recommendedName>
        <alternativeName>
            <fullName evidence="32">Glycoprotein 120</fullName>
            <shortName evidence="32">gp120</shortName>
        </alternativeName>
    </component>
    <component>
        <recommendedName>
            <fullName evidence="32">Transmembrane protein gp41</fullName>
            <shortName evidence="32">TM</shortName>
        </recommendedName>
        <alternativeName>
            <fullName evidence="32">Glycoprotein 41</fullName>
            <shortName evidence="32">gp41</shortName>
        </alternativeName>
    </component>
</protein>
<evidence type="ECO:0000256" key="3">
    <source>
        <dbReference type="ARBA" id="ARBA00004505"/>
    </source>
</evidence>
<reference evidence="36" key="1">
    <citation type="journal article" date="2018" name="Nat. Commun.">
        <title>Tracking HIV-1 recombination to resolve its contribution to HIV-1 evolution in natural infection.</title>
        <authorList>
            <person name="Song H."/>
            <person name="Giorgi E.E."/>
            <person name="Ganusov V.V."/>
            <person name="Cai F."/>
            <person name="Athreya G."/>
            <person name="Yoon H."/>
            <person name="Carja O."/>
            <person name="Hora B."/>
            <person name="Hraber P."/>
            <person name="Jiang C."/>
            <person name="Wang S."/>
            <person name="Li H."/>
            <person name="Salazar-Gonzalez J.F."/>
            <person name="Salazar M.G."/>
            <person name="Goonetilleke N."/>
            <person name="Keele B."/>
            <person name="Montefiori D.C."/>
            <person name="Cohen M.S."/>
            <person name="Shaw G.M."/>
            <person name="Hahn B.H."/>
            <person name="McMichael A.J."/>
            <person name="Haynes B.F."/>
            <person name="Korber B."/>
            <person name="Battacharya T."/>
            <person name="Gao F."/>
        </authorList>
    </citation>
    <scope>NUCLEOTIDE SEQUENCE</scope>
    <source>
        <strain evidence="36">CH1754.3.d0133.ipe021_20</strain>
    </source>
</reference>
<organismHost>
    <name type="scientific">Homo sapiens</name>
    <name type="common">Human</name>
    <dbReference type="NCBI Taxonomy" id="9606"/>
</organismHost>
<comment type="function">
    <text evidence="32">Surface protein gp120: Attaches the virus to the host lymphoid cell by binding to the primary receptor CD4. This interaction induces a structural rearrangement creating a high affinity binding site for a chemokine coreceptor like CXCR4 and/or CCR5. Acts as a ligand for CD209/DC-SIGN and CLEC4M/DC-SIGNR, which are respectively found on dendritic cells (DCs), and on endothelial cells of liver sinusoids and lymph node sinuses. These interactions allow capture of viral particles at mucosal surfaces by these cells and subsequent transmission to permissive cells. HIV subverts the migration properties of dendritic cells to gain access to CD4+ T-cells in lymph nodes. Virus transmission to permissive T-cells occurs either in trans (without DCs infection, through viral capture and transmission), or in cis (following DCs productive infection, through the usual CD4-gp120 interaction), thereby inducing a robust infection. In trans infection, bound virions remain infectious over days and it is proposed that they are not degraded, but protected in non-lysosomal acidic organelles within the DCs close to the cell membrane thus contributing to the viral infectious potential during DCs' migration from the periphery to the lymphoid tissues. On arrival at lymphoid tissues, intact virions recycle back to DCs' cell surface allowing virus transmission to CD4+ T-cells.</text>
</comment>
<keyword evidence="10 32" id="KW-1165">Clathrin-mediated endocytosis of virus by host</keyword>
<dbReference type="Pfam" id="PF00517">
    <property type="entry name" value="GP41"/>
    <property type="match status" value="1"/>
</dbReference>
<feature type="chain" id="PRO_5023489594" description="Transmembrane protein gp41" evidence="32">
    <location>
        <begin position="509"/>
        <end position="860"/>
    </location>
</feature>
<comment type="function">
    <text evidence="32">Transmembrane protein gp41: Acts as a class I viral fusion protein. Under the current model, the protein has at least 3 conformational states: pre-fusion native state, pre-hairpin intermediate state, and post-fusion hairpin state. During fusion of viral and target intracellular membranes, the coiled coil regions (heptad repeats) assume a trimer-of-hairpins structure, positioning the fusion peptide in close proximity to the C-terminal region of the ectodomain. The formation of this structure appears to drive apposition and subsequent fusion of viral and target cell membranes. Complete fusion occurs in host cell endosomes and is dynamin-dependent, however some lipid transfer might occur at the plasma membrane. The virus undergoes clathrin-dependent internalization long before endosomal fusion, thus minimizing the surface exposure of conserved viral epitopes during fusion and reducing the efficacy of inhibitors targeting these epitopes. Membranes fusion leads to delivery of the nucleocapsid into the cytoplasm.</text>
</comment>
<dbReference type="FunFam" id="2.170.40.20:FF:000004">
    <property type="entry name" value="Envelope glycoprotein gp160"/>
    <property type="match status" value="1"/>
</dbReference>
<keyword evidence="29 32" id="KW-0899">Viral immunoevasion</keyword>
<accession>A0A2S1E5P5</accession>
<evidence type="ECO:0000256" key="32">
    <source>
        <dbReference type="HAMAP-Rule" id="MF_04083"/>
    </source>
</evidence>
<gene>
    <name evidence="32 36" type="primary">env</name>
</gene>
<feature type="region of interest" description="MPER; binding to GalCer" evidence="32">
    <location>
        <begin position="659"/>
        <end position="680"/>
    </location>
</feature>
<evidence type="ECO:0000256" key="10">
    <source>
        <dbReference type="ARBA" id="ARBA00022570"/>
    </source>
</evidence>
<evidence type="ECO:0000256" key="6">
    <source>
        <dbReference type="ARBA" id="ARBA00004650"/>
    </source>
</evidence>
<evidence type="ECO:0000256" key="13">
    <source>
        <dbReference type="ARBA" id="ARBA00022685"/>
    </source>
</evidence>
<evidence type="ECO:0000256" key="9">
    <source>
        <dbReference type="ARBA" id="ARBA00022511"/>
    </source>
</evidence>
<keyword evidence="23 32" id="KW-1039">Host endosome</keyword>
<dbReference type="InterPro" id="IPR000328">
    <property type="entry name" value="GP41-like"/>
</dbReference>
<feature type="site" description="Cleavage; by host furin" evidence="32">
    <location>
        <begin position="508"/>
        <end position="509"/>
    </location>
</feature>
<evidence type="ECO:0000256" key="17">
    <source>
        <dbReference type="ARBA" id="ARBA00022804"/>
    </source>
</evidence>
<comment type="subcellular location">
    <molecule>Transmembrane protein gp41</molecule>
    <subcellularLocation>
        <location evidence="32">Virion membrane</location>
        <topology evidence="32">Single-pass type I membrane protein</topology>
    </subcellularLocation>
    <subcellularLocation>
        <location evidence="32">Host cell membrane</location>
        <topology evidence="32">Single-pass type I membrane protein</topology>
    </subcellularLocation>
    <subcellularLocation>
        <location evidence="32">Host endosome membrane</location>
        <topology evidence="32">Single-pass type I membrane protein</topology>
    </subcellularLocation>
    <text evidence="32">It is probably concentrated at the site of budding and incorporated into the virions possibly by contacts between the cytoplasmic tail of Env and the N-terminus of Gag.</text>
</comment>
<feature type="domain" description="Retroviral envelope protein GP41-like" evidence="35">
    <location>
        <begin position="527"/>
        <end position="718"/>
    </location>
</feature>
<dbReference type="InterPro" id="IPR000777">
    <property type="entry name" value="HIV1_Gp120"/>
</dbReference>
<evidence type="ECO:0000256" key="1">
    <source>
        <dbReference type="ARBA" id="ARBA00004402"/>
    </source>
</evidence>
<keyword evidence="19 32" id="KW-1043">Host membrane</keyword>
<evidence type="ECO:0000256" key="14">
    <source>
        <dbReference type="ARBA" id="ARBA00022692"/>
    </source>
</evidence>
<evidence type="ECO:0000256" key="8">
    <source>
        <dbReference type="ARBA" id="ARBA00022510"/>
    </source>
</evidence>
<comment type="subunit">
    <text evidence="32">The mature envelope protein (Env) consists of a homotrimer of non-covalently associated gp120-gp41 heterodimers. The resulting complex protrudes from the virus surface as a spike. There seems to be as few as 10 spikes on the average virion. Surface protein gp120 interacts with host CD4, CCR5 and CXCR4. Gp120 also interacts with the C-type lectins CD209/DC-SIGN and CLEC4M/DC-SIGNR (collectively referred to as DC-SIGN(R)). Gp120 and gp41 interact with GalCer. Gp120 interacts with host ITGA4/ITGB7 complex; on CD4+ T-cells, this interaction results in rapid activation of integrin ITGAL/LFA-1, which facilitates efficient cell-to-cell spreading of HIV-1. Gp120 interacts with cell-associated heparan sulfate; this interaction increases virus infectivity on permissive cells and may be involved in infection of CD4- cells.</text>
</comment>
<dbReference type="InterPro" id="IPR037527">
    <property type="entry name" value="Gp160"/>
</dbReference>
<evidence type="ECO:0000256" key="12">
    <source>
        <dbReference type="ARBA" id="ARBA00022595"/>
    </source>
</evidence>
<evidence type="ECO:0000256" key="24">
    <source>
        <dbReference type="ARBA" id="ARBA00023054"/>
    </source>
</evidence>
<keyword evidence="17 32" id="KW-1161">Viral attachment to host cell</keyword>
<feature type="transmembrane region" description="Helical" evidence="33">
    <location>
        <begin position="675"/>
        <end position="702"/>
    </location>
</feature>
<dbReference type="SUPFAM" id="SSF58069">
    <property type="entry name" value="Virus ectodomain"/>
    <property type="match status" value="1"/>
</dbReference>
<comment type="PTM">
    <text evidence="32">Specific enzymatic cleavages in vivo yield mature proteins. Envelope glycoproteins are synthesized as a inactive precursor that is heavily N-glycosylated and processed likely by host cell furin in the Golgi to yield the mature SU and TM proteins. The cleavage site between SU and TM requires the minimal sequence [KR]-X-[KR]-R. About 2 of the 9 disulfide bonds of gp41 are reduced by P4HB/PDI, following binding to CD4 receptor.</text>
</comment>
<evidence type="ECO:0000313" key="36">
    <source>
        <dbReference type="EMBL" id="AWD55272.1"/>
    </source>
</evidence>
<evidence type="ECO:0000256" key="15">
    <source>
        <dbReference type="ARBA" id="ARBA00022703"/>
    </source>
</evidence>
<evidence type="ECO:0000259" key="34">
    <source>
        <dbReference type="Pfam" id="PF00516"/>
    </source>
</evidence>
<keyword evidence="25 32" id="KW-0472">Membrane</keyword>
<comment type="PTM">
    <text evidence="32">Highly glycosylated by host. The high number of glycan on the protein is reffered to as 'glycan shield' because it contributes to hide protein sequence from adaptive immune system.</text>
</comment>
<feature type="short sequence motif" description="YXXL motif; contains endocytosis signal" evidence="32">
    <location>
        <begin position="709"/>
        <end position="712"/>
    </location>
</feature>
<comment type="domain">
    <text evidence="32">The membrane proximal external region (MPER) present in gp41 is a tryptophan-rich region recognized by the antibodies 2F5, Z13, and 4E10. MPER seems to play a role in fusion.</text>
</comment>
<evidence type="ECO:0000256" key="23">
    <source>
        <dbReference type="ARBA" id="ARBA00023046"/>
    </source>
</evidence>
<dbReference type="PROSITE" id="PS51257">
    <property type="entry name" value="PROKAR_LIPOPROTEIN"/>
    <property type="match status" value="1"/>
</dbReference>
<dbReference type="GO" id="GO:0019062">
    <property type="term" value="P:virion attachment to host cell"/>
    <property type="evidence" value="ECO:0007669"/>
    <property type="project" value="UniProtKB-UniRule"/>
</dbReference>
<feature type="disulfide bond" evidence="32">
    <location>
        <begin position="595"/>
        <end position="601"/>
    </location>
</feature>
<dbReference type="FunFam" id="1.10.287.210:FF:000001">
    <property type="entry name" value="Envelope glycoprotein gp160"/>
    <property type="match status" value="1"/>
</dbReference>
<comment type="caution">
    <text evidence="32 33">Lacks conserved residue(s) required for the propagation of feature annotation.</text>
</comment>
<dbReference type="HAMAP" id="MF_04083">
    <property type="entry name" value="HIV_ENV"/>
    <property type="match status" value="1"/>
</dbReference>
<dbReference type="GO" id="GO:0075512">
    <property type="term" value="P:clathrin-dependent endocytosis of virus by host cell"/>
    <property type="evidence" value="ECO:0007669"/>
    <property type="project" value="UniProtKB-UniRule"/>
</dbReference>
<dbReference type="GO" id="GO:0005198">
    <property type="term" value="F:structural molecule activity"/>
    <property type="evidence" value="ECO:0007669"/>
    <property type="project" value="UniProtKB-UniRule"/>
</dbReference>
<evidence type="ECO:0000256" key="31">
    <source>
        <dbReference type="ARBA" id="ARBA00023296"/>
    </source>
</evidence>
<dbReference type="GO" id="GO:0052031">
    <property type="term" value="P:symbiont-mediated perturbation of host defense response"/>
    <property type="evidence" value="ECO:0007669"/>
    <property type="project" value="UniProtKB-UniRule"/>
</dbReference>
<feature type="lipid moiety-binding region" description="S-palmitoyl cysteine; by host" evidence="32">
    <location>
        <position position="841"/>
    </location>
</feature>
<sequence length="860" mass="97199">MKVKEILRNYQQWWTWGILGFWMLMSCSVFGNLWVTVYYGVPVWREAKATLFCASDAKAYDKEVHNVWATHACVPTDPNPQELAVENVTENFNMWKNDMVDQMHEDIISLWDQSLKPCVKLTPLCVTLKCMNVSVNATNATATAENNNQREMKNCSFNITTEIRDRKKKEFALFYKLDIVPFKDEENNHTSNDTYILINCNTSAVTQACPKVSFDPIPIHYCAPAGFAILKCNNKTFNGTGPCNNVSTVQCTHGIKPVVSTQLLLNGSLTEDIVISSENITNKGKTIIVHLNESVQINCTRPGNNTRKSMRIGPGQTFYATGDIIGDVRKAYCNISGQNWTKTVKRVMGKLKQYFNNNTTIKFAPPSGGDIEITTHSFNCGGEFFYCNTSKLFNVSSANLTIYSNTTITLPCRIKQIINMWQGVGQAMYAPPIQGNITCNSNITGLLLTRDGGTWNGTGNRTETFRPGGGDMRDNWRSELYKYKVVEVKPLGIAPTGAKRRVVEREKRAVGIGAVFLGFLGAAGSTMGAASVTLTVQARQLLSGIVQQQSNLLRAIEAQQHMLQLTVWGIKQLQTRVLAIERYLKDQQLLGLWGCSGKLICTTNVPWNSSWSNKSKEDIWDNMTWMQWDREISNYTKTIYGLLEESQIQQEQNEKDLLALDSWKNLWNWFNITNWLWYIKIFIMIVGGLIGLRIIFAVLSIINRVRQGYSPLSFQTLTPNPRELDRLGRIEEEGGEQGRDRSIRLVNGFLALAWDDLRSLCLFSYHRLRDFILIVVRAVELLGRSSLRGIQKGWEAFKYLGGIVQYWGLELKKSAISLFDTIAIVVAEGSDRIIELILRICRAISNIPRRIRQGFEAALL</sequence>
<keyword evidence="18 32" id="KW-0946">Virion</keyword>
<comment type="domain">
    <text evidence="32">The CD4-binding region is targeted by the antibody b12.</text>
</comment>
<keyword evidence="13 32" id="KW-0165">Cleavage on pair of basic residues</keyword>
<keyword evidence="14 32" id="KW-0812">Transmembrane</keyword>
<dbReference type="GO" id="GO:0019031">
    <property type="term" value="C:viral envelope"/>
    <property type="evidence" value="ECO:0007669"/>
    <property type="project" value="UniProtKB-KW"/>
</dbReference>
<dbReference type="EMBL" id="MF501621">
    <property type="protein sequence ID" value="AWD55272.1"/>
    <property type="molecule type" value="Genomic_RNA"/>
</dbReference>
<keyword evidence="27 32" id="KW-1015">Disulfide bond</keyword>
<dbReference type="GO" id="GO:1903908">
    <property type="term" value="P:positive regulation of plasma membrane raft polarization"/>
    <property type="evidence" value="ECO:0007669"/>
    <property type="project" value="UniProtKB-UniRule"/>
</dbReference>
<evidence type="ECO:0000256" key="29">
    <source>
        <dbReference type="ARBA" id="ARBA00023280"/>
    </source>
</evidence>
<keyword evidence="9 32" id="KW-1032">Host cell membrane</keyword>
<evidence type="ECO:0000256" key="19">
    <source>
        <dbReference type="ARBA" id="ARBA00022870"/>
    </source>
</evidence>
<comment type="domain">
    <text evidence="32">Some of the most genetically diverse regions of the viral genome are present in Env. They are called variable regions 1 through 5 (V1 through V5). Coreceptor usage of gp120 is determined mainly by the primary structure of the third variable region (V3) in the outer domain of gp120. The sequence of V3 determines which coreceptor, CCR5 and/or CXCR4 (corresponding to R5/macrophage, X4/T cell and R5X4/T cell and macrophage tropism), is used to trigger the fusion potential of the Env complex, and hence which cells the virus can infect. Binding to CCR5 involves a region adjacent in addition to V3.</text>
</comment>
<dbReference type="CDD" id="cd09909">
    <property type="entry name" value="HIV-1-like_HR1-HR2"/>
    <property type="match status" value="1"/>
</dbReference>
<feature type="domain" description="Human immunodeficiency virus 1 envelope glycoprotein Gp120" evidence="34">
    <location>
        <begin position="33"/>
        <end position="508"/>
    </location>
</feature>
<dbReference type="GO" id="GO:0019064">
    <property type="term" value="P:fusion of virus membrane with host plasma membrane"/>
    <property type="evidence" value="ECO:0007669"/>
    <property type="project" value="UniProtKB-UniRule"/>
</dbReference>
<keyword evidence="8 32" id="KW-1170">Fusion of virus membrane with host endosomal membrane</keyword>
<keyword evidence="26 32" id="KW-0564">Palmitate</keyword>
<evidence type="ECO:0000256" key="21">
    <source>
        <dbReference type="ARBA" id="ARBA00022890"/>
    </source>
</evidence>
<keyword evidence="15 32" id="KW-0053">Apoptosis</keyword>
<evidence type="ECO:0000256" key="26">
    <source>
        <dbReference type="ARBA" id="ARBA00023139"/>
    </source>
</evidence>
<keyword evidence="28 32" id="KW-0325">Glycoprotein</keyword>
<feature type="disulfide bond" evidence="32">
    <location>
        <begin position="53"/>
        <end position="73"/>
    </location>
</feature>
<comment type="miscellaneous">
    <text evidence="32">Inhibitors targeting HIV-1 viral envelope proteins are used as antiretroviral drugs. Attachment of virions to the cell surface via non-specific interactions and CD4 binding can be blocked by inhibitors that include cyanovirin-N, cyclotriazadisulfonamide analogs, PRO 2000, TNX 355 and PRO 542. In addition, BMS 806 can block CD4-induced conformational changes. Env interactions with the coreceptor molecules can be targeted by CCR5 antagonists including SCH-D, maraviroc (UK 427857) and aplaviroc (GW 873140), and the CXCR4 antagonist AMD 070. Fusion of viral and cellular membranes can be inhibited by peptides such as enfuvirtide and tifuvirtide (T 1249). Resistance to inhibitors associated with mutations in Env are observed. Most of the time, single mutations confer only a modest reduction in drug susceptibility. Combination of several mutations is usually required to develop a high-level drug resistance.</text>
</comment>
<comment type="subcellular location">
    <molecule>Surface protein gp120</molecule>
    <subcellularLocation>
        <location evidence="32">Virion membrane</location>
        <topology evidence="32">Peripheral membrane protein</topology>
    </subcellularLocation>
    <subcellularLocation>
        <location evidence="32">Host cell membrane</location>
        <topology evidence="32">Peripheral membrane protein</topology>
    </subcellularLocation>
    <subcellularLocation>
        <location evidence="32">Host endosome membrane</location>
        <topology evidence="32">Single-pass type I membrane protein</topology>
    </subcellularLocation>
    <text evidence="32">The surface protein is not anchored to the viral envelope, but associates with the extravirion surface through its binding to TM. It is probably concentrated at the site of budding and incorporated into the virions possibly by contacts between the cytoplasmic tail of Env and the N-terminus of Gag.</text>
</comment>
<evidence type="ECO:0000256" key="18">
    <source>
        <dbReference type="ARBA" id="ARBA00022844"/>
    </source>
</evidence>
<dbReference type="Pfam" id="PF00516">
    <property type="entry name" value="GP120"/>
    <property type="match status" value="1"/>
</dbReference>
<dbReference type="FunFam" id="2.170.40.20:FF:000003">
    <property type="entry name" value="Envelope glycoprotein gp160"/>
    <property type="match status" value="1"/>
</dbReference>
<evidence type="ECO:0000256" key="30">
    <source>
        <dbReference type="ARBA" id="ARBA00023288"/>
    </source>
</evidence>
<comment type="function">
    <text evidence="32">Envelope glycoprotein gp160: Oligomerizes in the host endoplasmic reticulum into predominantly trimers. In a second time, gp160 transits in the host Golgi, where glycosylation is completed. The precursor is then proteolytically cleaved in the trans-Golgi and thereby activated by cellular furin or furin-like proteases to produce gp120 and gp41.</text>
</comment>
<keyword evidence="20 32" id="KW-0261">Viral envelope protein</keyword>
<feature type="transmembrane region" description="Helical" evidence="33">
    <location>
        <begin position="20"/>
        <end position="41"/>
    </location>
</feature>
<evidence type="ECO:0000256" key="22">
    <source>
        <dbReference type="ARBA" id="ARBA00022989"/>
    </source>
</evidence>
<comment type="miscellaneous">
    <text evidence="32">HIV-1 lineages are divided in three main groups, M (for Major), O (for Outlier), and N (for New, or Non-M, Non-O). The vast majority of strains found worldwide belong to the group M. Group O seems to be endemic to and largely confined to Cameroon and neighboring countries in West Central Africa, where these viruses represent a small minority of HIV-1 strains. The group N is represented by a limited number of isolates from Cameroonian persons. The group M is further subdivided in 9 clades or subtypes (A to D, F to H, J and K).</text>
</comment>
<feature type="region of interest" description="CD4-binding loop" evidence="32">
    <location>
        <begin position="366"/>
        <end position="376"/>
    </location>
</feature>
<feature type="disulfide bond" evidence="32">
    <location>
        <begin position="232"/>
        <end position="243"/>
    </location>
</feature>
<dbReference type="GO" id="GO:0055036">
    <property type="term" value="C:virion membrane"/>
    <property type="evidence" value="ECO:0007669"/>
    <property type="project" value="UniProtKB-SubCell"/>
</dbReference>
<feature type="lipid moiety-binding region" description="S-palmitoyl cysteine; by host" evidence="32">
    <location>
        <position position="761"/>
    </location>
</feature>
<feature type="topological domain" description="Cytoplasmic" evidence="32">
    <location>
        <begin position="703"/>
        <end position="860"/>
    </location>
</feature>
<keyword evidence="21 32" id="KW-1164">Virus endocytosis by host</keyword>
<dbReference type="InterPro" id="IPR036377">
    <property type="entry name" value="Gp120_core_sf"/>
</dbReference>
<evidence type="ECO:0000256" key="5">
    <source>
        <dbReference type="ARBA" id="ARBA00004578"/>
    </source>
</evidence>
<evidence type="ECO:0000256" key="25">
    <source>
        <dbReference type="ARBA" id="ARBA00023136"/>
    </source>
</evidence>
<evidence type="ECO:0000256" key="16">
    <source>
        <dbReference type="ARBA" id="ARBA00022729"/>
    </source>
</evidence>
<comment type="domain">
    <text evidence="32">The YXXL motif is involved in determining the exact site of viral release at the surface of infected mononuclear cells and promotes endocytosis. YXXL and di-leucine endocytosis motifs interact directly or indirectly with the clathrin adapter complexes, opperate independently, and their activities are not additive.</text>
</comment>
<keyword evidence="11 32" id="KW-0945">Host-virus interaction</keyword>
<comment type="subcellular location">
    <subcellularLocation>
        <location evidence="3">Host cell membrane</location>
        <topology evidence="3">Peripheral membrane protein</topology>
    </subcellularLocation>
    <subcellularLocation>
        <location evidence="1">Host cell membrane</location>
        <topology evidence="1">Single-pass type I membrane protein</topology>
    </subcellularLocation>
    <subcellularLocation>
        <location evidence="2">Host endosome membrane</location>
        <topology evidence="2">Peripheral membrane protein</topology>
    </subcellularLocation>
    <subcellularLocation>
        <location evidence="5">Host endosome membrane</location>
        <topology evidence="5">Single-pass type I membrane protein</topology>
    </subcellularLocation>
    <subcellularLocation>
        <location evidence="6">Virion membrane</location>
        <topology evidence="6">Peripheral membrane protein</topology>
    </subcellularLocation>
    <subcellularLocation>
        <location evidence="4">Virion membrane</location>
        <topology evidence="4">Single-pass type I membrane protein</topology>
    </subcellularLocation>
</comment>
<feature type="short sequence motif" description="Di-leucine internalization motif" evidence="32">
    <location>
        <begin position="859"/>
        <end position="860"/>
    </location>
</feature>
<keyword evidence="24 32" id="KW-0175">Coiled coil</keyword>
<evidence type="ECO:0000256" key="11">
    <source>
        <dbReference type="ARBA" id="ARBA00022581"/>
    </source>
</evidence>
<dbReference type="GO" id="GO:0044175">
    <property type="term" value="C:host cell endosome membrane"/>
    <property type="evidence" value="ECO:0007669"/>
    <property type="project" value="UniProtKB-SubCell"/>
</dbReference>
<dbReference type="GO" id="GO:0039654">
    <property type="term" value="P:fusion of virus membrane with host endosome membrane"/>
    <property type="evidence" value="ECO:0007669"/>
    <property type="project" value="UniProtKB-UniRule"/>
</dbReference>
<keyword evidence="22 32" id="KW-1133">Transmembrane helix</keyword>
<evidence type="ECO:0000256" key="33">
    <source>
        <dbReference type="RuleBase" id="RU363095"/>
    </source>
</evidence>
<dbReference type="GO" id="GO:0019082">
    <property type="term" value="P:viral protein processing"/>
    <property type="evidence" value="ECO:0007669"/>
    <property type="project" value="UniProtKB-UniRule"/>
</dbReference>
<evidence type="ECO:0000256" key="20">
    <source>
        <dbReference type="ARBA" id="ARBA00022879"/>
    </source>
</evidence>
<dbReference type="GO" id="GO:0016020">
    <property type="term" value="C:membrane"/>
    <property type="evidence" value="ECO:0007669"/>
    <property type="project" value="UniProtKB-UniRule"/>
</dbReference>
<keyword evidence="31 32" id="KW-1160">Virus entry into host cell</keyword>
<keyword evidence="12 32" id="KW-1162">Viral penetration into host cytoplasm</keyword>
<comment type="domain">
    <text evidence="32 33">The 17 amino acids long immunosuppressive region is present in many retroviral envelope proteins. Synthetic peptides derived from this relatively conserved sequence inhibit immune function in vitro and in vivo.</text>
</comment>
<keyword evidence="30 32" id="KW-0449">Lipoprotein</keyword>
<dbReference type="Gene3D" id="1.20.5.490">
    <property type="entry name" value="Single helix bin"/>
    <property type="match status" value="1"/>
</dbReference>
<evidence type="ECO:0000256" key="27">
    <source>
        <dbReference type="ARBA" id="ARBA00023157"/>
    </source>
</evidence>
<comment type="PTM">
    <text evidence="32">Palmitoylation of the transmembrane protein and of Env polyprotein (prior to its proteolytic cleavage) is essential for their association with host cell membrane lipid rafts. Palmitoylation is therefore required for envelope trafficking to classical lipid rafts, but not for viral replication.</text>
</comment>
<dbReference type="SUPFAM" id="SSF56502">
    <property type="entry name" value="gp120 core"/>
    <property type="match status" value="2"/>
</dbReference>
<feature type="region of interest" description="Immunosuppression" evidence="32">
    <location>
        <begin position="571"/>
        <end position="589"/>
    </location>
</feature>
<feature type="coiled-coil region" evidence="32">
    <location>
        <begin position="630"/>
        <end position="664"/>
    </location>
</feature>
<evidence type="ECO:0000256" key="2">
    <source>
        <dbReference type="ARBA" id="ARBA00004433"/>
    </source>
</evidence>
<feature type="transmembrane region" description="Helical" evidence="33">
    <location>
        <begin position="509"/>
        <end position="532"/>
    </location>
</feature>
<dbReference type="Gene3D" id="2.170.40.20">
    <property type="entry name" value="Human immunodeficiency virus 1, Gp160, envelope glycoprotein"/>
    <property type="match status" value="2"/>
</dbReference>
<keyword evidence="7 32" id="KW-1168">Fusion of virus membrane with host membrane</keyword>
<evidence type="ECO:0000256" key="7">
    <source>
        <dbReference type="ARBA" id="ARBA00022506"/>
    </source>
</evidence>
<feature type="chain" id="PRO_5023489595" description="Envelope glycoprotein gp160" evidence="32">
    <location>
        <begin position="32"/>
        <end position="860"/>
    </location>
</feature>
<organism evidence="36">
    <name type="scientific">Human immunodeficiency virus type 1</name>
    <name type="common">HIV-1</name>
    <dbReference type="NCBI Taxonomy" id="11676"/>
    <lineage>
        <taxon>Viruses</taxon>
        <taxon>Riboviria</taxon>
        <taxon>Pararnavirae</taxon>
        <taxon>Artverviricota</taxon>
        <taxon>Revtraviricetes</taxon>
        <taxon>Ortervirales</taxon>
        <taxon>Retroviridae</taxon>
        <taxon>Orthoretrovirinae</taxon>
        <taxon>Lentivirus</taxon>
        <taxon>Lentivirus humimdef1</taxon>
    </lineage>
</organism>
<proteinExistence type="inferred from homology"/>
<evidence type="ECO:0000256" key="4">
    <source>
        <dbReference type="ARBA" id="ARBA00004563"/>
    </source>
</evidence>
<dbReference type="Gene3D" id="1.10.287.210">
    <property type="match status" value="1"/>
</dbReference>
<comment type="similarity">
    <text evidence="32">Belongs to the HIV-1 env protein family.</text>
</comment>
<name>A0A2S1E5P5_HV1</name>
<keyword evidence="16 32" id="KW-0732">Signal</keyword>
<feature type="region of interest" description="Fusion peptide" evidence="32">
    <location>
        <begin position="509"/>
        <end position="529"/>
    </location>
</feature>
<dbReference type="GO" id="GO:1903911">
    <property type="term" value="P:positive regulation of receptor clustering"/>
    <property type="evidence" value="ECO:0007669"/>
    <property type="project" value="UniProtKB-UniRule"/>
</dbReference>
<evidence type="ECO:0000256" key="28">
    <source>
        <dbReference type="ARBA" id="ARBA00023180"/>
    </source>
</evidence>
<feature type="disulfide bond" evidence="32">
    <location>
        <begin position="222"/>
        <end position="251"/>
    </location>
</feature>